<protein>
    <submittedName>
        <fullName evidence="1">Uncharacterized protein</fullName>
    </submittedName>
</protein>
<dbReference type="AlphaFoldDB" id="A0A8J4G7Z6"/>
<name>A0A8J4G7Z6_9CHLO</name>
<dbReference type="EMBL" id="BNCQ01000010">
    <property type="protein sequence ID" value="GIM01996.1"/>
    <property type="molecule type" value="Genomic_DNA"/>
</dbReference>
<accession>A0A8J4G7Z6</accession>
<feature type="non-terminal residue" evidence="1">
    <location>
        <position position="140"/>
    </location>
</feature>
<feature type="non-terminal residue" evidence="1">
    <location>
        <position position="1"/>
    </location>
</feature>
<dbReference type="Proteomes" id="UP000722791">
    <property type="component" value="Unassembled WGS sequence"/>
</dbReference>
<reference evidence="1" key="1">
    <citation type="journal article" date="2021" name="Proc. Natl. Acad. Sci. U.S.A.">
        <title>Three genomes in the algal genus Volvox reveal the fate of a haploid sex-determining region after a transition to homothallism.</title>
        <authorList>
            <person name="Yamamoto K."/>
            <person name="Hamaji T."/>
            <person name="Kawai-Toyooka H."/>
            <person name="Matsuzaki R."/>
            <person name="Takahashi F."/>
            <person name="Nishimura Y."/>
            <person name="Kawachi M."/>
            <person name="Noguchi H."/>
            <person name="Minakuchi Y."/>
            <person name="Umen J.G."/>
            <person name="Toyoda A."/>
            <person name="Nozaki H."/>
        </authorList>
    </citation>
    <scope>NUCLEOTIDE SEQUENCE</scope>
    <source>
        <strain evidence="1">NIES-3785</strain>
    </source>
</reference>
<evidence type="ECO:0000313" key="2">
    <source>
        <dbReference type="Proteomes" id="UP000722791"/>
    </source>
</evidence>
<evidence type="ECO:0000313" key="1">
    <source>
        <dbReference type="EMBL" id="GIM01996.1"/>
    </source>
</evidence>
<proteinExistence type="predicted"/>
<organism evidence="1 2">
    <name type="scientific">Volvox reticuliferus</name>
    <dbReference type="NCBI Taxonomy" id="1737510"/>
    <lineage>
        <taxon>Eukaryota</taxon>
        <taxon>Viridiplantae</taxon>
        <taxon>Chlorophyta</taxon>
        <taxon>core chlorophytes</taxon>
        <taxon>Chlorophyceae</taxon>
        <taxon>CS clade</taxon>
        <taxon>Chlamydomonadales</taxon>
        <taxon>Volvocaceae</taxon>
        <taxon>Volvox</taxon>
    </lineage>
</organism>
<sequence>LAKPPKVLPQYATLGDALKYEGLDVFAGIILGSGLGPLLKRSNLVGTLFASTNQAWNVFFPTLISPAMSSILNITAVEALMAESLANPTFSAFLNTIVFYDHIHLGETLSSAQLSGLSSLAVGRDPKLYNTPIGSKMLIS</sequence>
<comment type="caution">
    <text evidence="1">The sequence shown here is derived from an EMBL/GenBank/DDBJ whole genome shotgun (WGS) entry which is preliminary data.</text>
</comment>
<gene>
    <name evidence="1" type="ORF">Vretimale_6696</name>
</gene>